<dbReference type="AlphaFoldDB" id="A0A2N0USY7"/>
<gene>
    <name evidence="3" type="ORF">RBATCC27255_01081</name>
</gene>
<reference evidence="3" key="1">
    <citation type="journal article" date="2018" name="Environ. Microbiol.">
        <title>Sporulation capability and amylosome conservation among diverse human colonic and rumen isolates of the keystone starch-degrader Ruminococcus bromii.</title>
        <authorList>
            <person name="Mukhopadhya I."/>
            <person name="Morais S."/>
            <person name="Laverde-Gomez J."/>
            <person name="Sheridan P.O."/>
            <person name="Walker A.W."/>
            <person name="Kelly W."/>
            <person name="Klieve A.V."/>
            <person name="Ouwerkerk D."/>
            <person name="Duncan S.H."/>
            <person name="Louis P."/>
            <person name="Koropatkin N."/>
            <person name="Cockburn D."/>
            <person name="Kibler R."/>
            <person name="Cooper P.J."/>
            <person name="Sandoval C."/>
            <person name="Crost E."/>
            <person name="Juge N."/>
            <person name="Bayer E.A."/>
            <person name="Flint H.J."/>
        </authorList>
    </citation>
    <scope>NUCLEOTIDE SEQUENCE [LARGE SCALE GENOMIC DNA]</scope>
    <source>
        <strain evidence="3">ATCC 27255</strain>
    </source>
</reference>
<sequence length="195" mass="21448">MKLKSMFISSMIAMLGIVCVGCSSQQTIDNAETTVSPVTQADTEVTIPSSAPEQTTEQYTTSVSTEPLTTRRVDLNKYVGLYSYNPNNEGDTGSIKVGILSIDENQAEIEVMKSSPNYAHLAGGIFTGIITDENRIDFTMTDSFSNVCSGYILLYDDSIYMKSDIVEKSEPYMYGMIIDNTIEKISDSVSKNDFI</sequence>
<evidence type="ECO:0000313" key="4">
    <source>
        <dbReference type="Proteomes" id="UP000233425"/>
    </source>
</evidence>
<feature type="chain" id="PRO_5038749976" evidence="2">
    <location>
        <begin position="25"/>
        <end position="195"/>
    </location>
</feature>
<dbReference type="Proteomes" id="UP000233425">
    <property type="component" value="Unassembled WGS sequence"/>
</dbReference>
<name>A0A2N0USY7_9FIRM</name>
<feature type="region of interest" description="Disordered" evidence="1">
    <location>
        <begin position="39"/>
        <end position="64"/>
    </location>
</feature>
<protein>
    <submittedName>
        <fullName evidence="3">Uncharacterized protein</fullName>
    </submittedName>
</protein>
<comment type="caution">
    <text evidence="3">The sequence shown here is derived from an EMBL/GenBank/DDBJ whole genome shotgun (WGS) entry which is preliminary data.</text>
</comment>
<keyword evidence="4" id="KW-1185">Reference proteome</keyword>
<accession>A0A2N0USY7</accession>
<evidence type="ECO:0000313" key="3">
    <source>
        <dbReference type="EMBL" id="PKD30121.1"/>
    </source>
</evidence>
<dbReference type="RefSeq" id="WP_101029092.1">
    <property type="nucleotide sequence ID" value="NZ_CABMMZ010000049.1"/>
</dbReference>
<organism evidence="3 4">
    <name type="scientific">Ruminococcus bromii</name>
    <dbReference type="NCBI Taxonomy" id="40518"/>
    <lineage>
        <taxon>Bacteria</taxon>
        <taxon>Bacillati</taxon>
        <taxon>Bacillota</taxon>
        <taxon>Clostridia</taxon>
        <taxon>Eubacteriales</taxon>
        <taxon>Oscillospiraceae</taxon>
        <taxon>Ruminococcus</taxon>
    </lineage>
</organism>
<evidence type="ECO:0000256" key="1">
    <source>
        <dbReference type="SAM" id="MobiDB-lite"/>
    </source>
</evidence>
<feature type="signal peptide" evidence="2">
    <location>
        <begin position="1"/>
        <end position="24"/>
    </location>
</feature>
<proteinExistence type="predicted"/>
<keyword evidence="2" id="KW-0732">Signal</keyword>
<dbReference type="EMBL" id="NNSR01000049">
    <property type="protein sequence ID" value="PKD30121.1"/>
    <property type="molecule type" value="Genomic_DNA"/>
</dbReference>
<evidence type="ECO:0000256" key="2">
    <source>
        <dbReference type="SAM" id="SignalP"/>
    </source>
</evidence>